<proteinExistence type="predicted"/>
<evidence type="ECO:0000313" key="2">
    <source>
        <dbReference type="EMBL" id="QNV37563.1"/>
    </source>
</evidence>
<evidence type="ECO:0000313" key="3">
    <source>
        <dbReference type="Proteomes" id="UP000516404"/>
    </source>
</evidence>
<feature type="domain" description="DUF2087" evidence="1">
    <location>
        <begin position="57"/>
        <end position="122"/>
    </location>
</feature>
<sequence>MTSQKNFKALVRQRMADTGQNYTAARAQLLEEYAQQAVAAENEHRTVVSRFFTDGALTTFPSKRKARAHVLLYLVNLFDVGATYSEKDVNEKLRALWSDFAYLRRELIDYGYLQRDNAGSYWLTNVAPNRWETVLHAEAPEWEALWLPAYLNGQAQKFSLNS</sequence>
<dbReference type="AlphaFoldDB" id="A0A7H2BD17"/>
<dbReference type="KEGG" id="rter:IDM49_10175"/>
<reference evidence="2 3" key="1">
    <citation type="submission" date="2020-09" db="EMBL/GenBank/DDBJ databases">
        <title>Investigation of environmental microbes.</title>
        <authorList>
            <person name="Ou Y."/>
            <person name="Kang Q."/>
        </authorList>
    </citation>
    <scope>NUCLEOTIDE SEQUENCE [LARGE SCALE GENOMIC DNA]</scope>
    <source>
        <strain evidence="2 3">KJZ-14</strain>
    </source>
</reference>
<dbReference type="EMBL" id="CP061539">
    <property type="protein sequence ID" value="QNV37563.1"/>
    <property type="molecule type" value="Genomic_DNA"/>
</dbReference>
<dbReference type="GeneID" id="96624604"/>
<dbReference type="RefSeq" id="WP_190724424.1">
    <property type="nucleotide sequence ID" value="NZ_CP061539.1"/>
</dbReference>
<dbReference type="Pfam" id="PF09860">
    <property type="entry name" value="DUF2087"/>
    <property type="match status" value="1"/>
</dbReference>
<dbReference type="InterPro" id="IPR018656">
    <property type="entry name" value="DUF2087"/>
</dbReference>
<keyword evidence="3" id="KW-1185">Reference proteome</keyword>
<name>A0A7H2BD17_9MICC</name>
<accession>A0A7H2BD17</accession>
<dbReference type="Proteomes" id="UP000516404">
    <property type="component" value="Chromosome"/>
</dbReference>
<protein>
    <submittedName>
        <fullName evidence="2">DUF2087 domain-containing protein</fullName>
    </submittedName>
</protein>
<evidence type="ECO:0000259" key="1">
    <source>
        <dbReference type="Pfam" id="PF09860"/>
    </source>
</evidence>
<gene>
    <name evidence="2" type="ORF">IDM49_10175</name>
</gene>
<organism evidence="2 3">
    <name type="scientific">Rothia terrae</name>
    <dbReference type="NCBI Taxonomy" id="396015"/>
    <lineage>
        <taxon>Bacteria</taxon>
        <taxon>Bacillati</taxon>
        <taxon>Actinomycetota</taxon>
        <taxon>Actinomycetes</taxon>
        <taxon>Micrococcales</taxon>
        <taxon>Micrococcaceae</taxon>
        <taxon>Rothia</taxon>
    </lineage>
</organism>